<name>A0A5D3AXV6_9TREE</name>
<dbReference type="EMBL" id="NIDF01000026">
    <property type="protein sequence ID" value="TYJ56307.1"/>
    <property type="molecule type" value="Genomic_DNA"/>
</dbReference>
<evidence type="ECO:0000256" key="1">
    <source>
        <dbReference type="SAM" id="MobiDB-lite"/>
    </source>
</evidence>
<feature type="compositionally biased region" description="Polar residues" evidence="1">
    <location>
        <begin position="74"/>
        <end position="93"/>
    </location>
</feature>
<dbReference type="Proteomes" id="UP000322245">
    <property type="component" value="Unassembled WGS sequence"/>
</dbReference>
<sequence>MSTPTTPNAHYYPPRPTSLIHAYSYPQPLGPPPVPSPSRSHQHTSLQHRTSSLRDPPKGATGSPDVGEREGENQRQLSHQPPTPVTASSTVGNPAQPVKVAKGRRRKDAARRVHQTPFCLLFSLKVVYEVVSLYF</sequence>
<comment type="caution">
    <text evidence="2">The sequence shown here is derived from an EMBL/GenBank/DDBJ whole genome shotgun (WGS) entry which is preliminary data.</text>
</comment>
<evidence type="ECO:0000313" key="2">
    <source>
        <dbReference type="EMBL" id="TYJ56307.1"/>
    </source>
</evidence>
<proteinExistence type="predicted"/>
<reference evidence="2 3" key="1">
    <citation type="submission" date="2017-05" db="EMBL/GenBank/DDBJ databases">
        <title>The Genome Sequence of Tsuchiyaea wingfieldii DSM 27421.</title>
        <authorList>
            <person name="Cuomo C."/>
            <person name="Passer A."/>
            <person name="Billmyre B."/>
            <person name="Heitman J."/>
        </authorList>
    </citation>
    <scope>NUCLEOTIDE SEQUENCE [LARGE SCALE GENOMIC DNA]</scope>
    <source>
        <strain evidence="2 3">DSM 27421</strain>
    </source>
</reference>
<accession>A0A5D3AXV6</accession>
<dbReference type="AlphaFoldDB" id="A0A5D3AXV6"/>
<evidence type="ECO:0000313" key="3">
    <source>
        <dbReference type="Proteomes" id="UP000322245"/>
    </source>
</evidence>
<feature type="region of interest" description="Disordered" evidence="1">
    <location>
        <begin position="1"/>
        <end position="111"/>
    </location>
</feature>
<keyword evidence="3" id="KW-1185">Reference proteome</keyword>
<organism evidence="2 3">
    <name type="scientific">Cryptococcus floricola</name>
    <dbReference type="NCBI Taxonomy" id="2591691"/>
    <lineage>
        <taxon>Eukaryota</taxon>
        <taxon>Fungi</taxon>
        <taxon>Dikarya</taxon>
        <taxon>Basidiomycota</taxon>
        <taxon>Agaricomycotina</taxon>
        <taxon>Tremellomycetes</taxon>
        <taxon>Tremellales</taxon>
        <taxon>Cryptococcaceae</taxon>
        <taxon>Cryptococcus</taxon>
    </lineage>
</organism>
<feature type="compositionally biased region" description="Basic residues" evidence="1">
    <location>
        <begin position="101"/>
        <end position="111"/>
    </location>
</feature>
<protein>
    <submittedName>
        <fullName evidence="2">Uncharacterized protein</fullName>
    </submittedName>
</protein>
<gene>
    <name evidence="2" type="ORF">B9479_002998</name>
</gene>